<organism evidence="2 3">
    <name type="scientific">Eragrostis curvula</name>
    <name type="common">weeping love grass</name>
    <dbReference type="NCBI Taxonomy" id="38414"/>
    <lineage>
        <taxon>Eukaryota</taxon>
        <taxon>Viridiplantae</taxon>
        <taxon>Streptophyta</taxon>
        <taxon>Embryophyta</taxon>
        <taxon>Tracheophyta</taxon>
        <taxon>Spermatophyta</taxon>
        <taxon>Magnoliopsida</taxon>
        <taxon>Liliopsida</taxon>
        <taxon>Poales</taxon>
        <taxon>Poaceae</taxon>
        <taxon>PACMAD clade</taxon>
        <taxon>Chloridoideae</taxon>
        <taxon>Eragrostideae</taxon>
        <taxon>Eragrostidinae</taxon>
        <taxon>Eragrostis</taxon>
    </lineage>
</organism>
<evidence type="ECO:0008006" key="4">
    <source>
        <dbReference type="Google" id="ProtNLM"/>
    </source>
</evidence>
<dbReference type="Proteomes" id="UP000324897">
    <property type="component" value="Unassembled WGS sequence"/>
</dbReference>
<feature type="transmembrane region" description="Helical" evidence="1">
    <location>
        <begin position="172"/>
        <end position="199"/>
    </location>
</feature>
<keyword evidence="1" id="KW-0472">Membrane</keyword>
<gene>
    <name evidence="2" type="ORF">EJB05_31188</name>
</gene>
<feature type="transmembrane region" description="Helical" evidence="1">
    <location>
        <begin position="51"/>
        <end position="78"/>
    </location>
</feature>
<comment type="caution">
    <text evidence="2">The sequence shown here is derived from an EMBL/GenBank/DDBJ whole genome shotgun (WGS) entry which is preliminary data.</text>
</comment>
<reference evidence="2 3" key="1">
    <citation type="journal article" date="2019" name="Sci. Rep.">
        <title>A high-quality genome of Eragrostis curvula grass provides insights into Poaceae evolution and supports new strategies to enhance forage quality.</title>
        <authorList>
            <person name="Carballo J."/>
            <person name="Santos B.A.C.M."/>
            <person name="Zappacosta D."/>
            <person name="Garbus I."/>
            <person name="Selva J.P."/>
            <person name="Gallo C.A."/>
            <person name="Diaz A."/>
            <person name="Albertini E."/>
            <person name="Caccamo M."/>
            <person name="Echenique V."/>
        </authorList>
    </citation>
    <scope>NUCLEOTIDE SEQUENCE [LARGE SCALE GENOMIC DNA]</scope>
    <source>
        <strain evidence="3">cv. Victoria</strain>
        <tissue evidence="2">Leaf</tissue>
    </source>
</reference>
<dbReference type="AlphaFoldDB" id="A0A5J9UDW9"/>
<evidence type="ECO:0000313" key="2">
    <source>
        <dbReference type="EMBL" id="TVU21547.1"/>
    </source>
</evidence>
<evidence type="ECO:0000313" key="3">
    <source>
        <dbReference type="Proteomes" id="UP000324897"/>
    </source>
</evidence>
<keyword evidence="1" id="KW-0812">Transmembrane</keyword>
<dbReference type="EMBL" id="RWGY01000026">
    <property type="protein sequence ID" value="TVU21547.1"/>
    <property type="molecule type" value="Genomic_DNA"/>
</dbReference>
<evidence type="ECO:0000256" key="1">
    <source>
        <dbReference type="SAM" id="Phobius"/>
    </source>
</evidence>
<sequence>MDEKVVIIEVPAPLDMEKKTAASVKEISKFPLPVKSSSSNQKKPGFRMPLLSVRVVLGWAFLNALAVALTLGTIAVIVNANITIPSSIKTSKFFQGPELTPAQTADVDFLWEAYLWSTLPEGVAATVGLLLPRRYARGRWSLAFLAIVSVTVAHCMNARAVSVYIAANTGGISWGTILLGCAAVLYLVLDLLGLLSLLIGGPEKIE</sequence>
<feature type="transmembrane region" description="Helical" evidence="1">
    <location>
        <begin position="113"/>
        <end position="131"/>
    </location>
</feature>
<protein>
    <recommendedName>
        <fullName evidence="4">EXPERA domain-containing protein</fullName>
    </recommendedName>
</protein>
<keyword evidence="3" id="KW-1185">Reference proteome</keyword>
<name>A0A5J9UDW9_9POAL</name>
<keyword evidence="1" id="KW-1133">Transmembrane helix</keyword>
<accession>A0A5J9UDW9</accession>
<proteinExistence type="predicted"/>
<dbReference type="Gramene" id="TVU21547">
    <property type="protein sequence ID" value="TVU21547"/>
    <property type="gene ID" value="EJB05_31188"/>
</dbReference>
<feature type="transmembrane region" description="Helical" evidence="1">
    <location>
        <begin position="143"/>
        <end position="166"/>
    </location>
</feature>